<evidence type="ECO:0000256" key="1">
    <source>
        <dbReference type="SAM" id="MobiDB-lite"/>
    </source>
</evidence>
<dbReference type="AlphaFoldDB" id="A0A553IB08"/>
<evidence type="ECO:0000313" key="3">
    <source>
        <dbReference type="Proteomes" id="UP000319160"/>
    </source>
</evidence>
<dbReference type="Proteomes" id="UP000319160">
    <property type="component" value="Unassembled WGS sequence"/>
</dbReference>
<proteinExistence type="predicted"/>
<reference evidence="3" key="1">
    <citation type="submission" date="2019-06" db="EMBL/GenBank/DDBJ databases">
        <title>Draft genome sequence of the griseofulvin-producing fungus Xylaria cubensis strain G536.</title>
        <authorList>
            <person name="Mead M.E."/>
            <person name="Raja H.A."/>
            <person name="Steenwyk J.L."/>
            <person name="Knowles S.L."/>
            <person name="Oberlies N.H."/>
            <person name="Rokas A."/>
        </authorList>
    </citation>
    <scope>NUCLEOTIDE SEQUENCE [LARGE SCALE GENOMIC DNA]</scope>
    <source>
        <strain evidence="3">G536</strain>
    </source>
</reference>
<dbReference type="EMBL" id="VFLP01000006">
    <property type="protein sequence ID" value="TRX97375.1"/>
    <property type="molecule type" value="Genomic_DNA"/>
</dbReference>
<protein>
    <submittedName>
        <fullName evidence="2">Uncharacterized protein</fullName>
    </submittedName>
</protein>
<gene>
    <name evidence="2" type="ORF">FHL15_001653</name>
</gene>
<keyword evidence="3" id="KW-1185">Reference proteome</keyword>
<evidence type="ECO:0000313" key="2">
    <source>
        <dbReference type="EMBL" id="TRX97375.1"/>
    </source>
</evidence>
<sequence length="77" mass="8793">MGTVVDRIRIHYIVMGRDHHLRLLRSTISSWDLWDLRNQVLWTPIANQIIEVSSASASAPAFASAPNYRQEEEESVS</sequence>
<feature type="compositionally biased region" description="Low complexity" evidence="1">
    <location>
        <begin position="57"/>
        <end position="66"/>
    </location>
</feature>
<feature type="region of interest" description="Disordered" evidence="1">
    <location>
        <begin position="57"/>
        <end position="77"/>
    </location>
</feature>
<organism evidence="2 3">
    <name type="scientific">Xylaria flabelliformis</name>
    <dbReference type="NCBI Taxonomy" id="2512241"/>
    <lineage>
        <taxon>Eukaryota</taxon>
        <taxon>Fungi</taxon>
        <taxon>Dikarya</taxon>
        <taxon>Ascomycota</taxon>
        <taxon>Pezizomycotina</taxon>
        <taxon>Sordariomycetes</taxon>
        <taxon>Xylariomycetidae</taxon>
        <taxon>Xylariales</taxon>
        <taxon>Xylariaceae</taxon>
        <taxon>Xylaria</taxon>
    </lineage>
</organism>
<comment type="caution">
    <text evidence="2">The sequence shown here is derived from an EMBL/GenBank/DDBJ whole genome shotgun (WGS) entry which is preliminary data.</text>
</comment>
<accession>A0A553IB08</accession>
<name>A0A553IB08_9PEZI</name>